<keyword evidence="1" id="KW-0472">Membrane</keyword>
<dbReference type="RefSeq" id="WP_092559059.1">
    <property type="nucleotide sequence ID" value="NZ_FOYZ01000002.1"/>
</dbReference>
<sequence>MKRRSKHVQKKRFYSIIFIIILFLLFRYTDVKTILEQALVSNVSTELSVHFIDVGQGDCILLKTQDNTMLIDAGNKGDFPVIQDYLASQNVTKLDYLVLTHPHEDHIGSAANIVKNYKIGAVYMTDFSADTKTYRSLLKALKKKHYTYEIPAVGESISLGEAILTFVGPVSSYDNANSMSLVIRAVFGSNSFLFTGDAEMDSEKDMINQNLNLESQVLKVGHHGSSTSSCYVFLKEVNPKYAVISCGTDNDYGHPHEESMSRLNDVGASVFRTDKMGTIVAVCDGKEIRWNQNGMESTQEHVEDIVLDWIKKGTNEFKKITGIE</sequence>
<evidence type="ECO:0000256" key="1">
    <source>
        <dbReference type="SAM" id="Phobius"/>
    </source>
</evidence>
<dbReference type="OrthoDB" id="9783680at2"/>
<dbReference type="PANTHER" id="PTHR30619:SF1">
    <property type="entry name" value="RECOMBINATION PROTEIN 2"/>
    <property type="match status" value="1"/>
</dbReference>
<dbReference type="PANTHER" id="PTHR30619">
    <property type="entry name" value="DNA INTERNALIZATION/COMPETENCE PROTEIN COMEC/REC2"/>
    <property type="match status" value="1"/>
</dbReference>
<keyword evidence="1" id="KW-1133">Transmembrane helix</keyword>
<proteinExistence type="predicted"/>
<dbReference type="InterPro" id="IPR035681">
    <property type="entry name" value="ComA-like_MBL"/>
</dbReference>
<feature type="transmembrane region" description="Helical" evidence="1">
    <location>
        <begin position="12"/>
        <end position="29"/>
    </location>
</feature>
<dbReference type="AlphaFoldDB" id="A0A1I6I5L5"/>
<feature type="domain" description="Metallo-beta-lactamase" evidence="2">
    <location>
        <begin position="56"/>
        <end position="248"/>
    </location>
</feature>
<evidence type="ECO:0000259" key="2">
    <source>
        <dbReference type="SMART" id="SM00849"/>
    </source>
</evidence>
<name>A0A1I6I5L5_9FIRM</name>
<dbReference type="InterPro" id="IPR001279">
    <property type="entry name" value="Metallo-B-lactamas"/>
</dbReference>
<accession>A0A1I6I5L5</accession>
<evidence type="ECO:0000313" key="4">
    <source>
        <dbReference type="Proteomes" id="UP000199659"/>
    </source>
</evidence>
<protein>
    <submittedName>
        <fullName evidence="3">Competence protein ComEC</fullName>
    </submittedName>
</protein>
<dbReference type="Gene3D" id="3.60.15.10">
    <property type="entry name" value="Ribonuclease Z/Hydroxyacylglutathione hydrolase-like"/>
    <property type="match status" value="1"/>
</dbReference>
<dbReference type="Pfam" id="PF00753">
    <property type="entry name" value="Lactamase_B"/>
    <property type="match status" value="1"/>
</dbReference>
<reference evidence="3 4" key="1">
    <citation type="submission" date="2016-10" db="EMBL/GenBank/DDBJ databases">
        <authorList>
            <person name="de Groot N.N."/>
        </authorList>
    </citation>
    <scope>NUCLEOTIDE SEQUENCE [LARGE SCALE GENOMIC DNA]</scope>
    <source>
        <strain evidence="3 4">743A</strain>
    </source>
</reference>
<dbReference type="EMBL" id="FOYZ01000002">
    <property type="protein sequence ID" value="SFR61928.1"/>
    <property type="molecule type" value="Genomic_DNA"/>
</dbReference>
<organism evidence="3 4">
    <name type="scientific">Anaeromicropila populeti</name>
    <dbReference type="NCBI Taxonomy" id="37658"/>
    <lineage>
        <taxon>Bacteria</taxon>
        <taxon>Bacillati</taxon>
        <taxon>Bacillota</taxon>
        <taxon>Clostridia</taxon>
        <taxon>Lachnospirales</taxon>
        <taxon>Lachnospiraceae</taxon>
        <taxon>Anaeromicropila</taxon>
    </lineage>
</organism>
<dbReference type="SMART" id="SM00849">
    <property type="entry name" value="Lactamase_B"/>
    <property type="match status" value="1"/>
</dbReference>
<evidence type="ECO:0000313" key="3">
    <source>
        <dbReference type="EMBL" id="SFR61928.1"/>
    </source>
</evidence>
<dbReference type="InterPro" id="IPR036866">
    <property type="entry name" value="RibonucZ/Hydroxyglut_hydro"/>
</dbReference>
<dbReference type="CDD" id="cd07731">
    <property type="entry name" value="ComA-like_MBL-fold"/>
    <property type="match status" value="1"/>
</dbReference>
<dbReference type="SUPFAM" id="SSF56281">
    <property type="entry name" value="Metallo-hydrolase/oxidoreductase"/>
    <property type="match status" value="1"/>
</dbReference>
<keyword evidence="4" id="KW-1185">Reference proteome</keyword>
<dbReference type="STRING" id="37658.SAMN05661086_00427"/>
<dbReference type="Proteomes" id="UP000199659">
    <property type="component" value="Unassembled WGS sequence"/>
</dbReference>
<keyword evidence="1" id="KW-0812">Transmembrane</keyword>
<gene>
    <name evidence="3" type="ORF">SAMN05661086_00427</name>
</gene>
<dbReference type="InterPro" id="IPR052159">
    <property type="entry name" value="Competence_DNA_uptake"/>
</dbReference>